<protein>
    <submittedName>
        <fullName evidence="2">Uncharacterized protein</fullName>
    </submittedName>
</protein>
<evidence type="ECO:0000256" key="1">
    <source>
        <dbReference type="SAM" id="MobiDB-lite"/>
    </source>
</evidence>
<reference evidence="2 3" key="1">
    <citation type="journal article" date="2012" name="Genome Biol.">
        <title>Genome and low-iron response of an oceanic diatom adapted to chronic iron limitation.</title>
        <authorList>
            <person name="Lommer M."/>
            <person name="Specht M."/>
            <person name="Roy A.S."/>
            <person name="Kraemer L."/>
            <person name="Andreson R."/>
            <person name="Gutowska M.A."/>
            <person name="Wolf J."/>
            <person name="Bergner S.V."/>
            <person name="Schilhabel M.B."/>
            <person name="Klostermeier U.C."/>
            <person name="Beiko R.G."/>
            <person name="Rosenstiel P."/>
            <person name="Hippler M."/>
            <person name="Laroche J."/>
        </authorList>
    </citation>
    <scope>NUCLEOTIDE SEQUENCE [LARGE SCALE GENOMIC DNA]</scope>
    <source>
        <strain evidence="2 3">CCMP1005</strain>
    </source>
</reference>
<evidence type="ECO:0000313" key="2">
    <source>
        <dbReference type="EMBL" id="EJK73115.1"/>
    </source>
</evidence>
<evidence type="ECO:0000313" key="3">
    <source>
        <dbReference type="Proteomes" id="UP000266841"/>
    </source>
</evidence>
<gene>
    <name evidence="2" type="ORF">THAOC_05281</name>
</gene>
<feature type="region of interest" description="Disordered" evidence="1">
    <location>
        <begin position="1"/>
        <end position="59"/>
    </location>
</feature>
<feature type="non-terminal residue" evidence="2">
    <location>
        <position position="1"/>
    </location>
</feature>
<organism evidence="2 3">
    <name type="scientific">Thalassiosira oceanica</name>
    <name type="common">Marine diatom</name>
    <dbReference type="NCBI Taxonomy" id="159749"/>
    <lineage>
        <taxon>Eukaryota</taxon>
        <taxon>Sar</taxon>
        <taxon>Stramenopiles</taxon>
        <taxon>Ochrophyta</taxon>
        <taxon>Bacillariophyta</taxon>
        <taxon>Coscinodiscophyceae</taxon>
        <taxon>Thalassiosirophycidae</taxon>
        <taxon>Thalassiosirales</taxon>
        <taxon>Thalassiosiraceae</taxon>
        <taxon>Thalassiosira</taxon>
    </lineage>
</organism>
<keyword evidence="3" id="KW-1185">Reference proteome</keyword>
<name>K0T603_THAOC</name>
<sequence>GKEMGVVGRVGASRSPRNPCYASDLDQRLRGGGGGATRWAPNEQDKNGPGAVRSSSTSPRLLLPLPQACVVEASGGGGSAPDWLQTRLAPD</sequence>
<dbReference type="Proteomes" id="UP000266841">
    <property type="component" value="Unassembled WGS sequence"/>
</dbReference>
<proteinExistence type="predicted"/>
<dbReference type="EMBL" id="AGNL01004823">
    <property type="protein sequence ID" value="EJK73115.1"/>
    <property type="molecule type" value="Genomic_DNA"/>
</dbReference>
<comment type="caution">
    <text evidence="2">The sequence shown here is derived from an EMBL/GenBank/DDBJ whole genome shotgun (WGS) entry which is preliminary data.</text>
</comment>
<accession>K0T603</accession>
<dbReference type="AlphaFoldDB" id="K0T603"/>